<evidence type="ECO:0000313" key="2">
    <source>
        <dbReference type="Proteomes" id="UP001519460"/>
    </source>
</evidence>
<dbReference type="EMBL" id="JACVVK020000030">
    <property type="protein sequence ID" value="KAK7501743.1"/>
    <property type="molecule type" value="Genomic_DNA"/>
</dbReference>
<evidence type="ECO:0000313" key="1">
    <source>
        <dbReference type="EMBL" id="KAK7501743.1"/>
    </source>
</evidence>
<name>A0ABD0LQL3_9CAEN</name>
<accession>A0ABD0LQL3</accession>
<keyword evidence="2" id="KW-1185">Reference proteome</keyword>
<sequence>MWCSGVRTCEPCSNRKTCAKVDVPKSTRSETRKQRRRLQLKRCQTKNDDWYQACQNDDWYQACQNDDWYQACQNDDWYQACQNDDWYQACQNDDWYQACQNDDWY</sequence>
<comment type="caution">
    <text evidence="1">The sequence shown here is derived from an EMBL/GenBank/DDBJ whole genome shotgun (WGS) entry which is preliminary data.</text>
</comment>
<reference evidence="1 2" key="1">
    <citation type="journal article" date="2023" name="Sci. Data">
        <title>Genome assembly of the Korean intertidal mud-creeper Batillaria attramentaria.</title>
        <authorList>
            <person name="Patra A.K."/>
            <person name="Ho P.T."/>
            <person name="Jun S."/>
            <person name="Lee S.J."/>
            <person name="Kim Y."/>
            <person name="Won Y.J."/>
        </authorList>
    </citation>
    <scope>NUCLEOTIDE SEQUENCE [LARGE SCALE GENOMIC DNA]</scope>
    <source>
        <strain evidence="1">Wonlab-2016</strain>
    </source>
</reference>
<dbReference type="Proteomes" id="UP001519460">
    <property type="component" value="Unassembled WGS sequence"/>
</dbReference>
<gene>
    <name evidence="1" type="ORF">BaRGS_00007174</name>
</gene>
<dbReference type="AlphaFoldDB" id="A0ABD0LQL3"/>
<organism evidence="1 2">
    <name type="scientific">Batillaria attramentaria</name>
    <dbReference type="NCBI Taxonomy" id="370345"/>
    <lineage>
        <taxon>Eukaryota</taxon>
        <taxon>Metazoa</taxon>
        <taxon>Spiralia</taxon>
        <taxon>Lophotrochozoa</taxon>
        <taxon>Mollusca</taxon>
        <taxon>Gastropoda</taxon>
        <taxon>Caenogastropoda</taxon>
        <taxon>Sorbeoconcha</taxon>
        <taxon>Cerithioidea</taxon>
        <taxon>Batillariidae</taxon>
        <taxon>Batillaria</taxon>
    </lineage>
</organism>
<proteinExistence type="predicted"/>
<protein>
    <submittedName>
        <fullName evidence="1">Uncharacterized protein</fullName>
    </submittedName>
</protein>